<dbReference type="GeneID" id="80020124"/>
<gene>
    <name evidence="2" type="primary">60</name>
    <name evidence="2" type="ORF">SEA_SHOCKER_60</name>
</gene>
<reference evidence="2" key="1">
    <citation type="submission" date="2021-01" db="EMBL/GenBank/DDBJ databases">
        <authorList>
            <person name="Weegman M.K."/>
            <person name="Spring A.S."/>
            <person name="Bonilla J.A."/>
            <person name="Klyczek K."/>
            <person name="Garlena R.A."/>
            <person name="Russell D.A."/>
            <person name="Pope W.H."/>
            <person name="Jacobs-Sera D."/>
            <person name="Hatfull G.F."/>
        </authorList>
    </citation>
    <scope>NUCLEOTIDE SEQUENCE</scope>
</reference>
<keyword evidence="3" id="KW-1185">Reference proteome</keyword>
<feature type="transmembrane region" description="Helical" evidence="1">
    <location>
        <begin position="6"/>
        <end position="29"/>
    </location>
</feature>
<protein>
    <submittedName>
        <fullName evidence="2">Membrane protein</fullName>
    </submittedName>
</protein>
<keyword evidence="1" id="KW-1133">Transmembrane helix</keyword>
<dbReference type="EMBL" id="MW507126">
    <property type="protein sequence ID" value="QRI45114.1"/>
    <property type="molecule type" value="Genomic_DNA"/>
</dbReference>
<organism evidence="2 3">
    <name type="scientific">Microbacterium phage Shocker</name>
    <dbReference type="NCBI Taxonomy" id="2805839"/>
    <lineage>
        <taxon>Viruses</taxon>
        <taxon>Duplodnaviria</taxon>
        <taxon>Heunggongvirae</taxon>
        <taxon>Uroviricota</taxon>
        <taxon>Caudoviricetes</taxon>
        <taxon>Shockervirus</taxon>
        <taxon>Shockervirus shocker</taxon>
    </lineage>
</organism>
<dbReference type="Proteomes" id="UP000654052">
    <property type="component" value="Segment"/>
</dbReference>
<dbReference type="KEGG" id="vg:80020124"/>
<name>A0A890V117_9CAUD</name>
<dbReference type="RefSeq" id="YP_010755470.1">
    <property type="nucleotide sequence ID" value="NC_073470.1"/>
</dbReference>
<proteinExistence type="predicted"/>
<accession>A0A890V117</accession>
<sequence>MDETMALGWIIVAGSLGTLLGATVGYYAAQVQQEQKLRTTNRKLNNL</sequence>
<evidence type="ECO:0000256" key="1">
    <source>
        <dbReference type="SAM" id="Phobius"/>
    </source>
</evidence>
<keyword evidence="1" id="KW-0472">Membrane</keyword>
<evidence type="ECO:0000313" key="2">
    <source>
        <dbReference type="EMBL" id="QRI45114.1"/>
    </source>
</evidence>
<evidence type="ECO:0000313" key="3">
    <source>
        <dbReference type="Proteomes" id="UP000654052"/>
    </source>
</evidence>
<keyword evidence="1" id="KW-0812">Transmembrane</keyword>